<keyword evidence="2" id="KW-0472">Membrane</keyword>
<evidence type="ECO:0000313" key="4">
    <source>
        <dbReference type="Proteomes" id="UP000649259"/>
    </source>
</evidence>
<dbReference type="RefSeq" id="WP_189919193.1">
    <property type="nucleotide sequence ID" value="NZ_BMSI01000002.1"/>
</dbReference>
<dbReference type="GeneID" id="91470270"/>
<sequence length="202" mass="21202">MFDGIRSGRGLRKITQAWFWEDVRDGVSEFVRSRAVWVVVGNVGTFLSALAGLVHHWSRPVSFADGAVLQLVCAAWQAVALFPVVLPGRAATERDVVGLGDLYQGMTVLTVCGSWIFGVFPGLGLLIFLDADVDGPLWAALFVSGTTLMLACVAGLMTATAVSDTVRARHRGTIAPPGGSGWYDGGDGTDTADVDASGSDGD</sequence>
<name>A0ABQ3RXZ9_9ACTN</name>
<accession>A0ABQ3RXZ9</accession>
<evidence type="ECO:0008006" key="5">
    <source>
        <dbReference type="Google" id="ProtNLM"/>
    </source>
</evidence>
<feature type="transmembrane region" description="Helical" evidence="2">
    <location>
        <begin position="67"/>
        <end position="86"/>
    </location>
</feature>
<comment type="caution">
    <text evidence="3">The sequence shown here is derived from an EMBL/GenBank/DDBJ whole genome shotgun (WGS) entry which is preliminary data.</text>
</comment>
<feature type="region of interest" description="Disordered" evidence="1">
    <location>
        <begin position="172"/>
        <end position="202"/>
    </location>
</feature>
<feature type="transmembrane region" description="Helical" evidence="2">
    <location>
        <begin position="35"/>
        <end position="55"/>
    </location>
</feature>
<protein>
    <recommendedName>
        <fullName evidence="5">Integral membrane protein</fullName>
    </recommendedName>
</protein>
<keyword evidence="2" id="KW-1133">Transmembrane helix</keyword>
<feature type="transmembrane region" description="Helical" evidence="2">
    <location>
        <begin position="107"/>
        <end position="129"/>
    </location>
</feature>
<gene>
    <name evidence="3" type="ORF">Saso_23730</name>
</gene>
<evidence type="ECO:0000313" key="3">
    <source>
        <dbReference type="EMBL" id="GHI60723.1"/>
    </source>
</evidence>
<reference evidence="4" key="1">
    <citation type="submission" date="2023-07" db="EMBL/GenBank/DDBJ databases">
        <title>Whole genome shotgun sequence of Streptomyces cacaoi subsp. asoensis NBRC 13813.</title>
        <authorList>
            <person name="Komaki H."/>
            <person name="Tamura T."/>
        </authorList>
    </citation>
    <scope>NUCLEOTIDE SEQUENCE [LARGE SCALE GENOMIC DNA]</scope>
    <source>
        <strain evidence="4">NBRC 13813</strain>
    </source>
</reference>
<dbReference type="EMBL" id="BNEB01000002">
    <property type="protein sequence ID" value="GHI60723.1"/>
    <property type="molecule type" value="Genomic_DNA"/>
</dbReference>
<feature type="compositionally biased region" description="Gly residues" evidence="1">
    <location>
        <begin position="178"/>
        <end position="188"/>
    </location>
</feature>
<keyword evidence="4" id="KW-1185">Reference proteome</keyword>
<proteinExistence type="predicted"/>
<feature type="compositionally biased region" description="Low complexity" evidence="1">
    <location>
        <begin position="189"/>
        <end position="202"/>
    </location>
</feature>
<keyword evidence="2" id="KW-0812">Transmembrane</keyword>
<feature type="transmembrane region" description="Helical" evidence="2">
    <location>
        <begin position="135"/>
        <end position="162"/>
    </location>
</feature>
<dbReference type="Proteomes" id="UP000649259">
    <property type="component" value="Unassembled WGS sequence"/>
</dbReference>
<evidence type="ECO:0000256" key="2">
    <source>
        <dbReference type="SAM" id="Phobius"/>
    </source>
</evidence>
<evidence type="ECO:0000256" key="1">
    <source>
        <dbReference type="SAM" id="MobiDB-lite"/>
    </source>
</evidence>
<organism evidence="3 4">
    <name type="scientific">Streptomyces asoensis</name>
    <dbReference type="NCBI Taxonomy" id="249586"/>
    <lineage>
        <taxon>Bacteria</taxon>
        <taxon>Bacillati</taxon>
        <taxon>Actinomycetota</taxon>
        <taxon>Actinomycetes</taxon>
        <taxon>Kitasatosporales</taxon>
        <taxon>Streptomycetaceae</taxon>
        <taxon>Streptomyces</taxon>
    </lineage>
</organism>